<evidence type="ECO:0000313" key="2">
    <source>
        <dbReference type="EMBL" id="KAK8966915.1"/>
    </source>
</evidence>
<comment type="caution">
    <text evidence="2">The sequence shown here is derived from an EMBL/GenBank/DDBJ whole genome shotgun (WGS) entry which is preliminary data.</text>
</comment>
<name>A0ABR2MRZ5_9ASPA</name>
<reference evidence="2 3" key="1">
    <citation type="journal article" date="2022" name="Nat. Plants">
        <title>Genomes of leafy and leafless Platanthera orchids illuminate the evolution of mycoheterotrophy.</title>
        <authorList>
            <person name="Li M.H."/>
            <person name="Liu K.W."/>
            <person name="Li Z."/>
            <person name="Lu H.C."/>
            <person name="Ye Q.L."/>
            <person name="Zhang D."/>
            <person name="Wang J.Y."/>
            <person name="Li Y.F."/>
            <person name="Zhong Z.M."/>
            <person name="Liu X."/>
            <person name="Yu X."/>
            <person name="Liu D.K."/>
            <person name="Tu X.D."/>
            <person name="Liu B."/>
            <person name="Hao Y."/>
            <person name="Liao X.Y."/>
            <person name="Jiang Y.T."/>
            <person name="Sun W.H."/>
            <person name="Chen J."/>
            <person name="Chen Y.Q."/>
            <person name="Ai Y."/>
            <person name="Zhai J.W."/>
            <person name="Wu S.S."/>
            <person name="Zhou Z."/>
            <person name="Hsiao Y.Y."/>
            <person name="Wu W.L."/>
            <person name="Chen Y.Y."/>
            <person name="Lin Y.F."/>
            <person name="Hsu J.L."/>
            <person name="Li C.Y."/>
            <person name="Wang Z.W."/>
            <person name="Zhao X."/>
            <person name="Zhong W.Y."/>
            <person name="Ma X.K."/>
            <person name="Ma L."/>
            <person name="Huang J."/>
            <person name="Chen G.Z."/>
            <person name="Huang M.Z."/>
            <person name="Huang L."/>
            <person name="Peng D.H."/>
            <person name="Luo Y.B."/>
            <person name="Zou S.Q."/>
            <person name="Chen S.P."/>
            <person name="Lan S."/>
            <person name="Tsai W.C."/>
            <person name="Van de Peer Y."/>
            <person name="Liu Z.J."/>
        </authorList>
    </citation>
    <scope>NUCLEOTIDE SEQUENCE [LARGE SCALE GENOMIC DNA]</scope>
    <source>
        <strain evidence="2">Lor288</strain>
    </source>
</reference>
<organism evidence="2 3">
    <name type="scientific">Platanthera guangdongensis</name>
    <dbReference type="NCBI Taxonomy" id="2320717"/>
    <lineage>
        <taxon>Eukaryota</taxon>
        <taxon>Viridiplantae</taxon>
        <taxon>Streptophyta</taxon>
        <taxon>Embryophyta</taxon>
        <taxon>Tracheophyta</taxon>
        <taxon>Spermatophyta</taxon>
        <taxon>Magnoliopsida</taxon>
        <taxon>Liliopsida</taxon>
        <taxon>Asparagales</taxon>
        <taxon>Orchidaceae</taxon>
        <taxon>Orchidoideae</taxon>
        <taxon>Orchideae</taxon>
        <taxon>Orchidinae</taxon>
        <taxon>Platanthera</taxon>
    </lineage>
</organism>
<proteinExistence type="predicted"/>
<sequence length="103" mass="11475">MNGDHDDDASSTDSSIAYSSYDSELSSLSTASPASERRGSREIFRKSKLFASAEAGEQGKKRFSRFWGKIMMAGGGRRKERGEELPHLKSIKEKGSSRWTFFS</sequence>
<evidence type="ECO:0000256" key="1">
    <source>
        <dbReference type="SAM" id="MobiDB-lite"/>
    </source>
</evidence>
<keyword evidence="3" id="KW-1185">Reference proteome</keyword>
<dbReference type="Proteomes" id="UP001412067">
    <property type="component" value="Unassembled WGS sequence"/>
</dbReference>
<dbReference type="EMBL" id="JBBWWR010000005">
    <property type="protein sequence ID" value="KAK8966915.1"/>
    <property type="molecule type" value="Genomic_DNA"/>
</dbReference>
<feature type="compositionally biased region" description="Low complexity" evidence="1">
    <location>
        <begin position="11"/>
        <end position="34"/>
    </location>
</feature>
<accession>A0ABR2MRZ5</accession>
<protein>
    <submittedName>
        <fullName evidence="2">Uncharacterized protein</fullName>
    </submittedName>
</protein>
<feature type="region of interest" description="Disordered" evidence="1">
    <location>
        <begin position="1"/>
        <end position="40"/>
    </location>
</feature>
<feature type="compositionally biased region" description="Acidic residues" evidence="1">
    <location>
        <begin position="1"/>
        <end position="10"/>
    </location>
</feature>
<gene>
    <name evidence="2" type="ORF">KSP40_PGU019436</name>
</gene>
<evidence type="ECO:0000313" key="3">
    <source>
        <dbReference type="Proteomes" id="UP001412067"/>
    </source>
</evidence>